<dbReference type="SUPFAM" id="SSF109854">
    <property type="entry name" value="DinB/YfiT-like putative metalloenzymes"/>
    <property type="match status" value="1"/>
</dbReference>
<dbReference type="RefSeq" id="WP_188992589.1">
    <property type="nucleotide sequence ID" value="NZ_BMHP01000002.1"/>
</dbReference>
<dbReference type="Proteomes" id="UP000612456">
    <property type="component" value="Unassembled WGS sequence"/>
</dbReference>
<dbReference type="InterPro" id="IPR024775">
    <property type="entry name" value="DinB-like"/>
</dbReference>
<dbReference type="AlphaFoldDB" id="A0A916YZN7"/>
<proteinExistence type="predicted"/>
<gene>
    <name evidence="2" type="ORF">GCM10010911_28240</name>
</gene>
<keyword evidence="3" id="KW-1185">Reference proteome</keyword>
<evidence type="ECO:0000259" key="1">
    <source>
        <dbReference type="Pfam" id="PF12867"/>
    </source>
</evidence>
<organism evidence="2 3">
    <name type="scientific">Paenibacillus nasutitermitis</name>
    <dbReference type="NCBI Taxonomy" id="1652958"/>
    <lineage>
        <taxon>Bacteria</taxon>
        <taxon>Bacillati</taxon>
        <taxon>Bacillota</taxon>
        <taxon>Bacilli</taxon>
        <taxon>Bacillales</taxon>
        <taxon>Paenibacillaceae</taxon>
        <taxon>Paenibacillus</taxon>
    </lineage>
</organism>
<sequence length="157" mass="18348">MQNKEQLLQQFSGLIPFVQSITQLDEGKWTTPIEEGKWTTRDVLAHIMLWDNYFLEQAIAKIATHQPVTVQHLDYDEFNRKAVEYAKVTDKQEIIDRTIRCRSEILRLLGQLNDEAFVKEHMDGDGHPFSAYQYLMDFILHDKQHIDQLKAFLGKAG</sequence>
<dbReference type="EMBL" id="BMHP01000002">
    <property type="protein sequence ID" value="GGD68806.1"/>
    <property type="molecule type" value="Genomic_DNA"/>
</dbReference>
<reference evidence="2" key="1">
    <citation type="journal article" date="2014" name="Int. J. Syst. Evol. Microbiol.">
        <title>Complete genome sequence of Corynebacterium casei LMG S-19264T (=DSM 44701T), isolated from a smear-ripened cheese.</title>
        <authorList>
            <consortium name="US DOE Joint Genome Institute (JGI-PGF)"/>
            <person name="Walter F."/>
            <person name="Albersmeier A."/>
            <person name="Kalinowski J."/>
            <person name="Ruckert C."/>
        </authorList>
    </citation>
    <scope>NUCLEOTIDE SEQUENCE</scope>
    <source>
        <strain evidence="2">CGMCC 1.15178</strain>
    </source>
</reference>
<protein>
    <recommendedName>
        <fullName evidence="1">DinB-like domain-containing protein</fullName>
    </recommendedName>
</protein>
<dbReference type="Pfam" id="PF12867">
    <property type="entry name" value="DinB_2"/>
    <property type="match status" value="1"/>
</dbReference>
<comment type="caution">
    <text evidence="2">The sequence shown here is derived from an EMBL/GenBank/DDBJ whole genome shotgun (WGS) entry which is preliminary data.</text>
</comment>
<dbReference type="InterPro" id="IPR034660">
    <property type="entry name" value="DinB/YfiT-like"/>
</dbReference>
<name>A0A916YZN7_9BACL</name>
<evidence type="ECO:0000313" key="2">
    <source>
        <dbReference type="EMBL" id="GGD68806.1"/>
    </source>
</evidence>
<evidence type="ECO:0000313" key="3">
    <source>
        <dbReference type="Proteomes" id="UP000612456"/>
    </source>
</evidence>
<feature type="domain" description="DinB-like" evidence="1">
    <location>
        <begin position="20"/>
        <end position="148"/>
    </location>
</feature>
<reference evidence="2" key="2">
    <citation type="submission" date="2020-09" db="EMBL/GenBank/DDBJ databases">
        <authorList>
            <person name="Sun Q."/>
            <person name="Zhou Y."/>
        </authorList>
    </citation>
    <scope>NUCLEOTIDE SEQUENCE</scope>
    <source>
        <strain evidence="2">CGMCC 1.15178</strain>
    </source>
</reference>
<accession>A0A916YZN7</accession>
<dbReference type="Gene3D" id="1.20.120.450">
    <property type="entry name" value="dinb family like domain"/>
    <property type="match status" value="1"/>
</dbReference>